<dbReference type="Proteomes" id="UP001320544">
    <property type="component" value="Chromosome"/>
</dbReference>
<dbReference type="RefSeq" id="WP_102379335.1">
    <property type="nucleotide sequence ID" value="NZ_AP025564.1"/>
</dbReference>
<reference evidence="9 10" key="1">
    <citation type="submission" date="2022-01" db="EMBL/GenBank/DDBJ databases">
        <title>Novel bile acid biosynthetic pathways are enriched in the microbiome of centenarians.</title>
        <authorList>
            <person name="Sato Y."/>
            <person name="Atarashi K."/>
            <person name="Plichta R.D."/>
            <person name="Arai Y."/>
            <person name="Sasajima S."/>
            <person name="Kearney M.S."/>
            <person name="Suda W."/>
            <person name="Takeshita K."/>
            <person name="Sasaki T."/>
            <person name="Okamoto S."/>
            <person name="Skelly N.A."/>
            <person name="Okamura Y."/>
            <person name="Vlamakis H."/>
            <person name="Li Y."/>
            <person name="Tanoue T."/>
            <person name="Takei H."/>
            <person name="Nittono H."/>
            <person name="Narushima S."/>
            <person name="Irie J."/>
            <person name="Itoh H."/>
            <person name="Moriya K."/>
            <person name="Sugiura Y."/>
            <person name="Suematsu M."/>
            <person name="Moritoki N."/>
            <person name="Shibata S."/>
            <person name="Littman R.D."/>
            <person name="Fischbach A.M."/>
            <person name="Uwamino Y."/>
            <person name="Inoue T."/>
            <person name="Honda A."/>
            <person name="Hattori M."/>
            <person name="Murai T."/>
            <person name="Xavier J.R."/>
            <person name="Hirose N."/>
            <person name="Honda K."/>
        </authorList>
    </citation>
    <scope>NUCLEOTIDE SEQUENCE [LARGE SCALE GENOMIC DNA]</scope>
    <source>
        <strain evidence="9 10">CE91-St30</strain>
    </source>
</reference>
<evidence type="ECO:0000256" key="5">
    <source>
        <dbReference type="ARBA" id="ARBA00022982"/>
    </source>
</evidence>
<evidence type="ECO:0000313" key="10">
    <source>
        <dbReference type="Proteomes" id="UP001320544"/>
    </source>
</evidence>
<evidence type="ECO:0000256" key="1">
    <source>
        <dbReference type="ARBA" id="ARBA00022448"/>
    </source>
</evidence>
<evidence type="ECO:0000256" key="3">
    <source>
        <dbReference type="ARBA" id="ARBA00022723"/>
    </source>
</evidence>
<protein>
    <submittedName>
        <fullName evidence="9">Dimethylsulfoxide reductase, chain B</fullName>
    </submittedName>
</protein>
<dbReference type="InterPro" id="IPR017900">
    <property type="entry name" value="4Fe4S_Fe_S_CS"/>
</dbReference>
<keyword evidence="3" id="KW-0479">Metal-binding</keyword>
<evidence type="ECO:0000256" key="6">
    <source>
        <dbReference type="ARBA" id="ARBA00023004"/>
    </source>
</evidence>
<dbReference type="PROSITE" id="PS51379">
    <property type="entry name" value="4FE4S_FER_2"/>
    <property type="match status" value="3"/>
</dbReference>
<dbReference type="SUPFAM" id="SSF54862">
    <property type="entry name" value="4Fe-4S ferredoxins"/>
    <property type="match status" value="1"/>
</dbReference>
<evidence type="ECO:0000256" key="4">
    <source>
        <dbReference type="ARBA" id="ARBA00022737"/>
    </source>
</evidence>
<dbReference type="PANTHER" id="PTHR43177">
    <property type="entry name" value="PROTEIN NRFC"/>
    <property type="match status" value="1"/>
</dbReference>
<dbReference type="PROSITE" id="PS00198">
    <property type="entry name" value="4FE4S_FER_1"/>
    <property type="match status" value="1"/>
</dbReference>
<sequence length="186" mass="20151">MGQMGFYFDQTACIGCKTCQIACRDKNALYKTGEIFRNVDTTEVGEFPSVRYYSTSISCNHCASPACVANCPSGAMYKDEETGVVLHDDDMCIGCETCVSACPYSEPVYMEDEGIVRKCDSCYLLREKGESPACVAACPMRALDFGDLEELKVKYGSDLVSDINGLPDSSQTTPSLLISARDAALA</sequence>
<dbReference type="CDD" id="cd16371">
    <property type="entry name" value="DMSOR_beta_like"/>
    <property type="match status" value="1"/>
</dbReference>
<dbReference type="Pfam" id="PF13247">
    <property type="entry name" value="Fer4_11"/>
    <property type="match status" value="1"/>
</dbReference>
<keyword evidence="6" id="KW-0408">Iron</keyword>
<keyword evidence="2" id="KW-0004">4Fe-4S</keyword>
<gene>
    <name evidence="9" type="ORF">CE91St30_03280</name>
</gene>
<dbReference type="Gene3D" id="3.30.70.20">
    <property type="match status" value="2"/>
</dbReference>
<keyword evidence="4" id="KW-0677">Repeat</keyword>
<keyword evidence="10" id="KW-1185">Reference proteome</keyword>
<feature type="domain" description="4Fe-4S ferredoxin-type" evidence="8">
    <location>
        <begin position="83"/>
        <end position="113"/>
    </location>
</feature>
<name>A0ABM7WFK6_9ACTN</name>
<evidence type="ECO:0000259" key="8">
    <source>
        <dbReference type="PROSITE" id="PS51379"/>
    </source>
</evidence>
<keyword evidence="7" id="KW-0411">Iron-sulfur</keyword>
<dbReference type="Pfam" id="PF12800">
    <property type="entry name" value="Fer4_4"/>
    <property type="match status" value="1"/>
</dbReference>
<dbReference type="InterPro" id="IPR050954">
    <property type="entry name" value="ET_IronSulfur_Cluster-Binding"/>
</dbReference>
<accession>A0ABM7WFK6</accession>
<keyword evidence="5" id="KW-0249">Electron transport</keyword>
<proteinExistence type="predicted"/>
<evidence type="ECO:0000313" key="9">
    <source>
        <dbReference type="EMBL" id="BDE94995.1"/>
    </source>
</evidence>
<feature type="domain" description="4Fe-4S ferredoxin-type" evidence="8">
    <location>
        <begin position="48"/>
        <end position="81"/>
    </location>
</feature>
<dbReference type="EMBL" id="AP025564">
    <property type="protein sequence ID" value="BDE94995.1"/>
    <property type="molecule type" value="Genomic_DNA"/>
</dbReference>
<evidence type="ECO:0000256" key="7">
    <source>
        <dbReference type="ARBA" id="ARBA00023014"/>
    </source>
</evidence>
<keyword evidence="1" id="KW-0813">Transport</keyword>
<feature type="domain" description="4Fe-4S ferredoxin-type" evidence="8">
    <location>
        <begin position="4"/>
        <end position="34"/>
    </location>
</feature>
<dbReference type="InterPro" id="IPR017896">
    <property type="entry name" value="4Fe4S_Fe-S-bd"/>
</dbReference>
<organism evidence="9 10">
    <name type="scientific">Raoultibacter timonensis</name>
    <dbReference type="NCBI Taxonomy" id="1907662"/>
    <lineage>
        <taxon>Bacteria</taxon>
        <taxon>Bacillati</taxon>
        <taxon>Actinomycetota</taxon>
        <taxon>Coriobacteriia</taxon>
        <taxon>Eggerthellales</taxon>
        <taxon>Eggerthellaceae</taxon>
        <taxon>Raoultibacter</taxon>
    </lineage>
</organism>
<dbReference type="PANTHER" id="PTHR43177:SF5">
    <property type="entry name" value="ANAEROBIC DIMETHYL SULFOXIDE REDUCTASE CHAIN B-RELATED"/>
    <property type="match status" value="1"/>
</dbReference>
<evidence type="ECO:0000256" key="2">
    <source>
        <dbReference type="ARBA" id="ARBA00022485"/>
    </source>
</evidence>